<sequence>MSEIISGERRLPYDVLEEHVAAVASRLSERGVRAGEAVVLLLRNDLAFFEAALGAIRIGAYATPVNWHASSEELAFILQDSAAKVLIAHVDLFNAVADDLPSHVEVVLVETPPELAAAYRVAEADRFPRAGHQTWREWLSAGAAQATPVSAQTTAMIYTSGTTGRPKGVRRTPPTAEQTLVQIQNAIRNFGLGELGTVVLMNGPMYHTAPNGYGMMAARFGHTIVLEPRFDAEEMLQLIERHRVTHMHVVPTMFVRLLRLPAAVRERYDLSSLRFVVHGAAPCPVEVKQQMIAWWGPVINEYYGSTETGIVAWHDAEQALSRPGTVGQVCPGAVVKAFDEDGRPLGPGEVGDLYMRSAGMTDFTYHGRDDERAAVGREDLICVGDIGWVDADGYVFLCDRRKDMIISGGVNIYPAEIEAVLIGLEGVRDCAVFGIPDSEFGEAVCAHIEVEPLGAPSLDVVRSHLAARLAKFKVPKVIEFAHALPREDSGKIFKKRLREPYWEGLGRKI</sequence>
<dbReference type="InterPro" id="IPR020845">
    <property type="entry name" value="AMP-binding_CS"/>
</dbReference>
<protein>
    <submittedName>
        <fullName evidence="3">AMP-dependent synthetase and ligase</fullName>
    </submittedName>
</protein>
<dbReference type="Pfam" id="PF13193">
    <property type="entry name" value="AMP-binding_C"/>
    <property type="match status" value="1"/>
</dbReference>
<dbReference type="InterPro" id="IPR000873">
    <property type="entry name" value="AMP-dep_synth/lig_dom"/>
</dbReference>
<dbReference type="InterPro" id="IPR042099">
    <property type="entry name" value="ANL_N_sf"/>
</dbReference>
<dbReference type="InterPro" id="IPR045851">
    <property type="entry name" value="AMP-bd_C_sf"/>
</dbReference>
<gene>
    <name evidence="3" type="ordered locus">Caul_0423</name>
</gene>
<dbReference type="OrthoDB" id="9803968at2"/>
<reference evidence="3" key="1">
    <citation type="submission" date="2008-01" db="EMBL/GenBank/DDBJ databases">
        <title>Complete sequence of chromosome of Caulobacter sp. K31.</title>
        <authorList>
            <consortium name="US DOE Joint Genome Institute"/>
            <person name="Copeland A."/>
            <person name="Lucas S."/>
            <person name="Lapidus A."/>
            <person name="Barry K."/>
            <person name="Glavina del Rio T."/>
            <person name="Dalin E."/>
            <person name="Tice H."/>
            <person name="Pitluck S."/>
            <person name="Bruce D."/>
            <person name="Goodwin L."/>
            <person name="Thompson L.S."/>
            <person name="Brettin T."/>
            <person name="Detter J.C."/>
            <person name="Han C."/>
            <person name="Schmutz J."/>
            <person name="Larimer F."/>
            <person name="Land M."/>
            <person name="Hauser L."/>
            <person name="Kyrpides N."/>
            <person name="Kim E."/>
            <person name="Stephens C."/>
            <person name="Richardson P."/>
        </authorList>
    </citation>
    <scope>NUCLEOTIDE SEQUENCE [LARGE SCALE GENOMIC DNA]</scope>
    <source>
        <strain evidence="3">K31</strain>
    </source>
</reference>
<evidence type="ECO:0000259" key="2">
    <source>
        <dbReference type="Pfam" id="PF13193"/>
    </source>
</evidence>
<evidence type="ECO:0000313" key="3">
    <source>
        <dbReference type="EMBL" id="ABZ69560.1"/>
    </source>
</evidence>
<dbReference type="STRING" id="366602.Caul_0423"/>
<dbReference type="PANTHER" id="PTHR24096:SF323">
    <property type="entry name" value="BLR3536 PROTEIN"/>
    <property type="match status" value="1"/>
</dbReference>
<proteinExistence type="predicted"/>
<dbReference type="KEGG" id="cak:Caul_0423"/>
<dbReference type="NCBIfam" id="NF009071">
    <property type="entry name" value="PRK12406.1"/>
    <property type="match status" value="1"/>
</dbReference>
<dbReference type="SUPFAM" id="SSF56801">
    <property type="entry name" value="Acetyl-CoA synthetase-like"/>
    <property type="match status" value="1"/>
</dbReference>
<dbReference type="Pfam" id="PF00501">
    <property type="entry name" value="AMP-binding"/>
    <property type="match status" value="1"/>
</dbReference>
<dbReference type="EMBL" id="CP000927">
    <property type="protein sequence ID" value="ABZ69560.1"/>
    <property type="molecule type" value="Genomic_DNA"/>
</dbReference>
<organism evidence="3">
    <name type="scientific">Caulobacter sp. (strain K31)</name>
    <dbReference type="NCBI Taxonomy" id="366602"/>
    <lineage>
        <taxon>Bacteria</taxon>
        <taxon>Pseudomonadati</taxon>
        <taxon>Pseudomonadota</taxon>
        <taxon>Alphaproteobacteria</taxon>
        <taxon>Caulobacterales</taxon>
        <taxon>Caulobacteraceae</taxon>
        <taxon>Caulobacter</taxon>
    </lineage>
</organism>
<dbReference type="PANTHER" id="PTHR24096">
    <property type="entry name" value="LONG-CHAIN-FATTY-ACID--COA LIGASE"/>
    <property type="match status" value="1"/>
</dbReference>
<dbReference type="Gene3D" id="3.40.50.12780">
    <property type="entry name" value="N-terminal domain of ligase-like"/>
    <property type="match status" value="1"/>
</dbReference>
<keyword evidence="3" id="KW-0436">Ligase</keyword>
<feature type="domain" description="AMP-dependent synthetase/ligase" evidence="1">
    <location>
        <begin position="5"/>
        <end position="361"/>
    </location>
</feature>
<dbReference type="PROSITE" id="PS00455">
    <property type="entry name" value="AMP_BINDING"/>
    <property type="match status" value="1"/>
</dbReference>
<dbReference type="GO" id="GO:0016405">
    <property type="term" value="F:CoA-ligase activity"/>
    <property type="evidence" value="ECO:0007669"/>
    <property type="project" value="TreeGrafter"/>
</dbReference>
<dbReference type="eggNOG" id="COG0318">
    <property type="taxonomic scope" value="Bacteria"/>
</dbReference>
<dbReference type="AlphaFoldDB" id="B0T5K2"/>
<dbReference type="InterPro" id="IPR025110">
    <property type="entry name" value="AMP-bd_C"/>
</dbReference>
<accession>B0T5K2</accession>
<name>B0T5K2_CAUSK</name>
<dbReference type="HOGENOM" id="CLU_000022_59_0_5"/>
<dbReference type="Gene3D" id="3.30.300.30">
    <property type="match status" value="1"/>
</dbReference>
<feature type="domain" description="AMP-binding enzyme C-terminal" evidence="2">
    <location>
        <begin position="416"/>
        <end position="491"/>
    </location>
</feature>
<evidence type="ECO:0000259" key="1">
    <source>
        <dbReference type="Pfam" id="PF00501"/>
    </source>
</evidence>